<dbReference type="EMBL" id="BQNB010020156">
    <property type="protein sequence ID" value="GJT92936.1"/>
    <property type="molecule type" value="Genomic_DNA"/>
</dbReference>
<proteinExistence type="predicted"/>
<dbReference type="SUPFAM" id="SSF56672">
    <property type="entry name" value="DNA/RNA polymerases"/>
    <property type="match status" value="1"/>
</dbReference>
<dbReference type="InterPro" id="IPR043502">
    <property type="entry name" value="DNA/RNA_pol_sf"/>
</dbReference>
<organism evidence="1 2">
    <name type="scientific">Tanacetum coccineum</name>
    <dbReference type="NCBI Taxonomy" id="301880"/>
    <lineage>
        <taxon>Eukaryota</taxon>
        <taxon>Viridiplantae</taxon>
        <taxon>Streptophyta</taxon>
        <taxon>Embryophyta</taxon>
        <taxon>Tracheophyta</taxon>
        <taxon>Spermatophyta</taxon>
        <taxon>Magnoliopsida</taxon>
        <taxon>eudicotyledons</taxon>
        <taxon>Gunneridae</taxon>
        <taxon>Pentapetalae</taxon>
        <taxon>asterids</taxon>
        <taxon>campanulids</taxon>
        <taxon>Asterales</taxon>
        <taxon>Asteraceae</taxon>
        <taxon>Asteroideae</taxon>
        <taxon>Anthemideae</taxon>
        <taxon>Anthemidinae</taxon>
        <taxon>Tanacetum</taxon>
    </lineage>
</organism>
<gene>
    <name evidence="1" type="ORF">Tco_1081781</name>
</gene>
<sequence>MFMVKDAIAIVLSSDAKPQRYDIVNGVVEVDGIKGEAACNTLKSDEGVSADKRKIDSMLSWPQPTTVKGLRGFLDSFTWNEEAARAFSRVLMHTKSFLATDLLDHLPSGIKERASREPLCDLPLAESPADVALVLLPYRGLPFPNESFIQVVTLAKALRRNSNYAADRTGIRAPRQKLEA</sequence>
<evidence type="ECO:0000313" key="1">
    <source>
        <dbReference type="EMBL" id="GJT92936.1"/>
    </source>
</evidence>
<reference evidence="1" key="2">
    <citation type="submission" date="2022-01" db="EMBL/GenBank/DDBJ databases">
        <authorList>
            <person name="Yamashiro T."/>
            <person name="Shiraishi A."/>
            <person name="Satake H."/>
            <person name="Nakayama K."/>
        </authorList>
    </citation>
    <scope>NUCLEOTIDE SEQUENCE</scope>
</reference>
<reference evidence="1" key="1">
    <citation type="journal article" date="2022" name="Int. J. Mol. Sci.">
        <title>Draft Genome of Tanacetum Coccineum: Genomic Comparison of Closely Related Tanacetum-Family Plants.</title>
        <authorList>
            <person name="Yamashiro T."/>
            <person name="Shiraishi A."/>
            <person name="Nakayama K."/>
            <person name="Satake H."/>
        </authorList>
    </citation>
    <scope>NUCLEOTIDE SEQUENCE</scope>
</reference>
<name>A0ABQ5HZP1_9ASTR</name>
<evidence type="ECO:0000313" key="2">
    <source>
        <dbReference type="Proteomes" id="UP001151760"/>
    </source>
</evidence>
<comment type="caution">
    <text evidence="1">The sequence shown here is derived from an EMBL/GenBank/DDBJ whole genome shotgun (WGS) entry which is preliminary data.</text>
</comment>
<keyword evidence="2" id="KW-1185">Reference proteome</keyword>
<accession>A0ABQ5HZP1</accession>
<dbReference type="Proteomes" id="UP001151760">
    <property type="component" value="Unassembled WGS sequence"/>
</dbReference>
<protein>
    <submittedName>
        <fullName evidence="1">Uncharacterized protein</fullName>
    </submittedName>
</protein>